<reference evidence="2 3" key="1">
    <citation type="submission" date="2019-01" db="EMBL/GenBank/DDBJ databases">
        <title>Lactibacter flavus gen. nov., sp. nov., a novel bacterium of the family Propionibacteriaceae isolated from raw milk and dairy products.</title>
        <authorList>
            <person name="Huptas C."/>
            <person name="Wenning M."/>
            <person name="Breitenwieser F."/>
            <person name="Doll E."/>
            <person name="Von Neubeck M."/>
            <person name="Busse H.-J."/>
            <person name="Scherer S."/>
        </authorList>
    </citation>
    <scope>NUCLEOTIDE SEQUENCE [LARGE SCALE GENOMIC DNA]</scope>
    <source>
        <strain evidence="2 3">DSM 22130</strain>
    </source>
</reference>
<name>A0A4Q9KMI5_PROTD</name>
<feature type="region of interest" description="Disordered" evidence="1">
    <location>
        <begin position="103"/>
        <end position="125"/>
    </location>
</feature>
<proteinExistence type="predicted"/>
<accession>A0A4Q9KMI5</accession>
<evidence type="ECO:0000313" key="3">
    <source>
        <dbReference type="Proteomes" id="UP000291933"/>
    </source>
</evidence>
<keyword evidence="3" id="KW-1185">Reference proteome</keyword>
<evidence type="ECO:0000313" key="2">
    <source>
        <dbReference type="EMBL" id="TBT94959.1"/>
    </source>
</evidence>
<organism evidence="2 3">
    <name type="scientific">Propioniciclava tarda</name>
    <dbReference type="NCBI Taxonomy" id="433330"/>
    <lineage>
        <taxon>Bacteria</taxon>
        <taxon>Bacillati</taxon>
        <taxon>Actinomycetota</taxon>
        <taxon>Actinomycetes</taxon>
        <taxon>Propionibacteriales</taxon>
        <taxon>Propionibacteriaceae</taxon>
        <taxon>Propioniciclava</taxon>
    </lineage>
</organism>
<sequence length="277" mass="28306">MDVWIMIVAVVVLAAGIIGFVMSGPGMKEATTGHGHHDDHHEPAHLADLMPARSEQPVENPPASDMIDEGAPLASDPSYVAAPVAAVAEGLGEVEHLSSIDERAGLGDAPHGGGEGSSTNAEPVPYVLPADLDLPKDAAADIAEVPQGAAAVGAAALGDLEHESSIVDRASLGDGPHGGGEGSSAGAEPVPYVTSQAAVEPEVEVEQIWDGPFGPGSAEAAEDGSGPRGWTIKAARQSQVYLTPEDAVYAVATANLWFVNEQRALDAGFKRWQPPSA</sequence>
<dbReference type="RefSeq" id="WP_131172048.1">
    <property type="nucleotide sequence ID" value="NZ_FXTL01000007.1"/>
</dbReference>
<dbReference type="EMBL" id="SDMR01000008">
    <property type="protein sequence ID" value="TBT94959.1"/>
    <property type="molecule type" value="Genomic_DNA"/>
</dbReference>
<dbReference type="OrthoDB" id="4871889at2"/>
<comment type="caution">
    <text evidence="2">The sequence shown here is derived from an EMBL/GenBank/DDBJ whole genome shotgun (WGS) entry which is preliminary data.</text>
</comment>
<feature type="region of interest" description="Disordered" evidence="1">
    <location>
        <begin position="169"/>
        <end position="189"/>
    </location>
</feature>
<evidence type="ECO:0000256" key="1">
    <source>
        <dbReference type="SAM" id="MobiDB-lite"/>
    </source>
</evidence>
<protein>
    <submittedName>
        <fullName evidence="2">Uncharacterized protein</fullName>
    </submittedName>
</protein>
<gene>
    <name evidence="2" type="ORF">ET996_08085</name>
</gene>
<dbReference type="AlphaFoldDB" id="A0A4Q9KMI5"/>
<dbReference type="Proteomes" id="UP000291933">
    <property type="component" value="Unassembled WGS sequence"/>
</dbReference>